<dbReference type="RefSeq" id="WP_395124348.1">
    <property type="nucleotide sequence ID" value="NZ_JBIMSN010000094.1"/>
</dbReference>
<keyword evidence="4" id="KW-1185">Reference proteome</keyword>
<organism evidence="2 3">
    <name type="scientific">Antrihabitans spumae</name>
    <dbReference type="NCBI Taxonomy" id="3373370"/>
    <lineage>
        <taxon>Bacteria</taxon>
        <taxon>Bacillati</taxon>
        <taxon>Actinomycetota</taxon>
        <taxon>Actinomycetes</taxon>
        <taxon>Mycobacteriales</taxon>
        <taxon>Nocardiaceae</taxon>
        <taxon>Antrihabitans</taxon>
    </lineage>
</organism>
<dbReference type="Proteomes" id="UP001609219">
    <property type="component" value="Unassembled WGS sequence"/>
</dbReference>
<evidence type="ECO:0000313" key="4">
    <source>
        <dbReference type="Proteomes" id="UP001609219"/>
    </source>
</evidence>
<dbReference type="EMBL" id="JBIMSP010000013">
    <property type="protein sequence ID" value="MFH5242364.1"/>
    <property type="molecule type" value="Genomic_DNA"/>
</dbReference>
<evidence type="ECO:0000313" key="3">
    <source>
        <dbReference type="Proteomes" id="UP001609176"/>
    </source>
</evidence>
<evidence type="ECO:0000313" key="1">
    <source>
        <dbReference type="EMBL" id="MFH5230908.1"/>
    </source>
</evidence>
<accession>A0ABW7KJ71</accession>
<dbReference type="EMBL" id="JBIMSN010000094">
    <property type="protein sequence ID" value="MFH5230908.1"/>
    <property type="molecule type" value="Genomic_DNA"/>
</dbReference>
<name>A0ABW7KJ71_9NOCA</name>
<protein>
    <submittedName>
        <fullName evidence="2">Uncharacterized protein</fullName>
    </submittedName>
</protein>
<comment type="caution">
    <text evidence="2">The sequence shown here is derived from an EMBL/GenBank/DDBJ whole genome shotgun (WGS) entry which is preliminary data.</text>
</comment>
<dbReference type="Proteomes" id="UP001609176">
    <property type="component" value="Unassembled WGS sequence"/>
</dbReference>
<reference evidence="3 4" key="1">
    <citation type="submission" date="2024-10" db="EMBL/GenBank/DDBJ databases">
        <authorList>
            <person name="Riesco R."/>
        </authorList>
    </citation>
    <scope>NUCLEOTIDE SEQUENCE [LARGE SCALE GENOMIC DNA]</scope>
    <source>
        <strain evidence="2 3">NCIMB 15448</strain>
        <strain evidence="1 4">NCIMB 15450</strain>
    </source>
</reference>
<sequence>MTTTEEPNDEHVVRSWTNPILAEYKERGAFLESTHAYKVNLKLRSLNLASYAFSKNAEELAAHIGRYPSRGLQPFSSAVSEPYDNELSRLLHNVLASASSLISGQRVVLRTIWPKIGKEFSAFEQGEYTSKRIEVFETAEAEFLVELRNYSQHYFLPRLVPKETWTSSQRASAIELKFSLEVKPLYEWSGLAPKVKPYLEAAGDSIDLLPIIERYTQSVREFYGWLWSKVNENVAIEREELEIRAAELDEWGKEVFLEPDWFRRPGGEPPPGWNGRRWSRRTKAKLRAERWKMGYRSVRRISVDSNGIAEVPEDEWTPIYTRT</sequence>
<proteinExistence type="predicted"/>
<evidence type="ECO:0000313" key="2">
    <source>
        <dbReference type="EMBL" id="MFH5242364.1"/>
    </source>
</evidence>
<gene>
    <name evidence="2" type="ORF">ACHIPV_10775</name>
    <name evidence="1" type="ORF">ACHIRB_20415</name>
</gene>